<dbReference type="GO" id="GO:0005096">
    <property type="term" value="F:GTPase activator activity"/>
    <property type="evidence" value="ECO:0007669"/>
    <property type="project" value="TreeGrafter"/>
</dbReference>
<protein>
    <recommendedName>
        <fullName evidence="1">Ras-GAP domain-containing protein</fullName>
    </recommendedName>
</protein>
<dbReference type="Gene3D" id="1.10.506.10">
    <property type="entry name" value="GTPase Activation - p120gap, domain 1"/>
    <property type="match status" value="1"/>
</dbReference>
<reference evidence="3" key="1">
    <citation type="journal article" date="2018" name="PLoS ONE">
        <title>Chinook salmon (Oncorhynchus tshawytscha) genome and transcriptome.</title>
        <authorList>
            <person name="Christensen K.A."/>
            <person name="Leong J.S."/>
            <person name="Sakhrani D."/>
            <person name="Biagi C.A."/>
            <person name="Minkley D.R."/>
            <person name="Withler R.E."/>
            <person name="Rondeau E.B."/>
            <person name="Koop B.F."/>
            <person name="Devlin R.H."/>
        </authorList>
    </citation>
    <scope>NUCLEOTIDE SEQUENCE [LARGE SCALE GENOMIC DNA]</scope>
</reference>
<feature type="domain" description="Ras-GAP" evidence="1">
    <location>
        <begin position="1"/>
        <end position="62"/>
    </location>
</feature>
<organism evidence="2 3">
    <name type="scientific">Oncorhynchus tshawytscha</name>
    <name type="common">Chinook salmon</name>
    <name type="synonym">Salmo tshawytscha</name>
    <dbReference type="NCBI Taxonomy" id="74940"/>
    <lineage>
        <taxon>Eukaryota</taxon>
        <taxon>Metazoa</taxon>
        <taxon>Chordata</taxon>
        <taxon>Craniata</taxon>
        <taxon>Vertebrata</taxon>
        <taxon>Euteleostomi</taxon>
        <taxon>Actinopterygii</taxon>
        <taxon>Neopterygii</taxon>
        <taxon>Teleostei</taxon>
        <taxon>Protacanthopterygii</taxon>
        <taxon>Salmoniformes</taxon>
        <taxon>Salmonidae</taxon>
        <taxon>Salmoninae</taxon>
        <taxon>Oncorhynchus</taxon>
    </lineage>
</organism>
<dbReference type="InterPro" id="IPR001936">
    <property type="entry name" value="RasGAP_dom"/>
</dbReference>
<evidence type="ECO:0000259" key="1">
    <source>
        <dbReference type="PROSITE" id="PS50018"/>
    </source>
</evidence>
<dbReference type="PANTHER" id="PTHR14149">
    <property type="entry name" value="RAS GTPASE-ACTIVATING PROTEIN WITH IQ MOTIF"/>
    <property type="match status" value="1"/>
</dbReference>
<dbReference type="GO" id="GO:1903479">
    <property type="term" value="P:mitotic actomyosin contractile ring assembly actin filament organization"/>
    <property type="evidence" value="ECO:0007669"/>
    <property type="project" value="TreeGrafter"/>
</dbReference>
<dbReference type="Proteomes" id="UP000694402">
    <property type="component" value="Unassembled WGS sequence"/>
</dbReference>
<reference evidence="2" key="3">
    <citation type="submission" date="2025-09" db="UniProtKB">
        <authorList>
            <consortium name="Ensembl"/>
        </authorList>
    </citation>
    <scope>IDENTIFICATION</scope>
</reference>
<dbReference type="GO" id="GO:0005938">
    <property type="term" value="C:cell cortex"/>
    <property type="evidence" value="ECO:0007669"/>
    <property type="project" value="TreeGrafter"/>
</dbReference>
<dbReference type="AlphaFoldDB" id="A0AAZ3PGY1"/>
<evidence type="ECO:0000313" key="2">
    <source>
        <dbReference type="Ensembl" id="ENSOTSP00005115094.1"/>
    </source>
</evidence>
<keyword evidence="3" id="KW-1185">Reference proteome</keyword>
<dbReference type="Pfam" id="PF00616">
    <property type="entry name" value="RasGAP"/>
    <property type="match status" value="1"/>
</dbReference>
<reference evidence="2" key="2">
    <citation type="submission" date="2025-08" db="UniProtKB">
        <authorList>
            <consortium name="Ensembl"/>
        </authorList>
    </citation>
    <scope>IDENTIFICATION</scope>
</reference>
<evidence type="ECO:0000313" key="3">
    <source>
        <dbReference type="Proteomes" id="UP000694402"/>
    </source>
</evidence>
<dbReference type="GO" id="GO:0005516">
    <property type="term" value="F:calmodulin binding"/>
    <property type="evidence" value="ECO:0007669"/>
    <property type="project" value="TreeGrafter"/>
</dbReference>
<dbReference type="GO" id="GO:0051015">
    <property type="term" value="F:actin filament binding"/>
    <property type="evidence" value="ECO:0007669"/>
    <property type="project" value="TreeGrafter"/>
</dbReference>
<dbReference type="InterPro" id="IPR008936">
    <property type="entry name" value="Rho_GTPase_activation_prot"/>
</dbReference>
<proteinExistence type="predicted"/>
<dbReference type="GeneTree" id="ENSGT00950000183076"/>
<sequence>VQSSLDISIVNLKHITDRLHNAITSNLHKLPYGRRYTATVLRDSLHEKFPQASEDELYKVHY</sequence>
<dbReference type="PANTHER" id="PTHR14149:SF10">
    <property type="entry name" value="RAS GTPASE-ACTIVATING-LIKE PROTEIN IQGAP3"/>
    <property type="match status" value="1"/>
</dbReference>
<dbReference type="PROSITE" id="PS50018">
    <property type="entry name" value="RAS_GTPASE_ACTIV_2"/>
    <property type="match status" value="1"/>
</dbReference>
<accession>A0AAZ3PGY1</accession>
<name>A0AAZ3PGY1_ONCTS</name>
<dbReference type="Ensembl" id="ENSOTST00005147653.1">
    <property type="protein sequence ID" value="ENSOTSP00005115094.1"/>
    <property type="gene ID" value="ENSOTSG00005064895.1"/>
</dbReference>
<dbReference type="SUPFAM" id="SSF48350">
    <property type="entry name" value="GTPase activation domain, GAP"/>
    <property type="match status" value="1"/>
</dbReference>